<proteinExistence type="predicted"/>
<dbReference type="Proteomes" id="UP000192582">
    <property type="component" value="Unassembled WGS sequence"/>
</dbReference>
<keyword evidence="2" id="KW-1185">Reference proteome</keyword>
<gene>
    <name evidence="1" type="ORF">SAMN00790413_01044</name>
</gene>
<accession>A0A1W1VDC8</accession>
<organism evidence="1 2">
    <name type="scientific">Deinococcus hopiensis KR-140</name>
    <dbReference type="NCBI Taxonomy" id="695939"/>
    <lineage>
        <taxon>Bacteria</taxon>
        <taxon>Thermotogati</taxon>
        <taxon>Deinococcota</taxon>
        <taxon>Deinococci</taxon>
        <taxon>Deinococcales</taxon>
        <taxon>Deinococcaceae</taxon>
        <taxon>Deinococcus</taxon>
    </lineage>
</organism>
<sequence>MNITTPRAKTITYKARIADVEYGVIRNVTTHFVTLARA</sequence>
<evidence type="ECO:0000313" key="1">
    <source>
        <dbReference type="EMBL" id="SMB91210.1"/>
    </source>
</evidence>
<dbReference type="AlphaFoldDB" id="A0A1W1VDC8"/>
<name>A0A1W1VDC8_9DEIO</name>
<dbReference type="EMBL" id="FWWU01000009">
    <property type="protein sequence ID" value="SMB91210.1"/>
    <property type="molecule type" value="Genomic_DNA"/>
</dbReference>
<reference evidence="1 2" key="1">
    <citation type="submission" date="2017-04" db="EMBL/GenBank/DDBJ databases">
        <authorList>
            <person name="Afonso C.L."/>
            <person name="Miller P.J."/>
            <person name="Scott M.A."/>
            <person name="Spackman E."/>
            <person name="Goraichik I."/>
            <person name="Dimitrov K.M."/>
            <person name="Suarez D.L."/>
            <person name="Swayne D.E."/>
        </authorList>
    </citation>
    <scope>NUCLEOTIDE SEQUENCE [LARGE SCALE GENOMIC DNA]</scope>
    <source>
        <strain evidence="1 2">KR-140</strain>
    </source>
</reference>
<dbReference type="STRING" id="695939.SAMN00790413_01044"/>
<protein>
    <submittedName>
        <fullName evidence="1">Uncharacterized protein</fullName>
    </submittedName>
</protein>
<evidence type="ECO:0000313" key="2">
    <source>
        <dbReference type="Proteomes" id="UP000192582"/>
    </source>
</evidence>